<name>A0A554LWJ6_9BACT</name>
<proteinExistence type="predicted"/>
<dbReference type="Proteomes" id="UP000318711">
    <property type="component" value="Unassembled WGS sequence"/>
</dbReference>
<dbReference type="AlphaFoldDB" id="A0A554LWJ6"/>
<gene>
    <name evidence="1" type="ORF">CEN88_113</name>
</gene>
<evidence type="ECO:0000313" key="1">
    <source>
        <dbReference type="EMBL" id="TSC97236.1"/>
    </source>
</evidence>
<protein>
    <submittedName>
        <fullName evidence="1">Uncharacterized protein</fullName>
    </submittedName>
</protein>
<organism evidence="1 2">
    <name type="scientific">Candidatus Berkelbacteria bacterium Licking1014_2</name>
    <dbReference type="NCBI Taxonomy" id="2017146"/>
    <lineage>
        <taxon>Bacteria</taxon>
        <taxon>Candidatus Berkelbacteria</taxon>
    </lineage>
</organism>
<comment type="caution">
    <text evidence="1">The sequence shown here is derived from an EMBL/GenBank/DDBJ whole genome shotgun (WGS) entry which is preliminary data.</text>
</comment>
<accession>A0A554LWJ6</accession>
<evidence type="ECO:0000313" key="2">
    <source>
        <dbReference type="Proteomes" id="UP000318711"/>
    </source>
</evidence>
<dbReference type="EMBL" id="VMGL01000008">
    <property type="protein sequence ID" value="TSC97236.1"/>
    <property type="molecule type" value="Genomic_DNA"/>
</dbReference>
<sequence length="49" mass="5999">MDIYPKYQKGFENGFVYHIINRGIAQKDLFDNYHDYQRFLFSIGFYLDP</sequence>
<reference evidence="1 2" key="1">
    <citation type="submission" date="2017-07" db="EMBL/GenBank/DDBJ databases">
        <title>Mechanisms for carbon and nitrogen cycling indicate functional differentiation within the Candidate Phyla Radiation.</title>
        <authorList>
            <person name="Danczak R.E."/>
            <person name="Johnston M.D."/>
            <person name="Kenah C."/>
            <person name="Slattery M."/>
            <person name="Wrighton K.C."/>
            <person name="Wilkins M.J."/>
        </authorList>
    </citation>
    <scope>NUCLEOTIDE SEQUENCE [LARGE SCALE GENOMIC DNA]</scope>
    <source>
        <strain evidence="1">Licking1014_2</strain>
    </source>
</reference>